<dbReference type="SUPFAM" id="SSF109604">
    <property type="entry name" value="HD-domain/PDEase-like"/>
    <property type="match status" value="1"/>
</dbReference>
<proteinExistence type="predicted"/>
<dbReference type="EMBL" id="AP010904">
    <property type="protein sequence ID" value="BAH76678.1"/>
    <property type="molecule type" value="Genomic_DNA"/>
</dbReference>
<dbReference type="OrthoDB" id="9802066at2"/>
<dbReference type="InterPro" id="IPR006675">
    <property type="entry name" value="HDIG_dom"/>
</dbReference>
<gene>
    <name evidence="2" type="ordered locus">DMR_31870</name>
</gene>
<dbReference type="SMART" id="SM00471">
    <property type="entry name" value="HDc"/>
    <property type="match status" value="1"/>
</dbReference>
<dbReference type="Pfam" id="PF11871">
    <property type="entry name" value="DUF3391"/>
    <property type="match status" value="1"/>
</dbReference>
<sequence length="407" mass="45860">MIKKIYTTNLKPGMYVIESGLSKNDNPHIYSKEGEIENTSQIQDIISAGYLDVFIDSNKGSYFKSNPSEKVPIIEEYETLSVSKHKIESGGRSFDSMGAHIEEAELVYKNSLDYVKDLVDSLKFKKKIDFSKSEECINDIFSHINNNIDSLLFISKLKKHDTYTYTHNLNVSIFSIAFASAIGLGEDNIKIIGLSGLFHDIGKLYINEDILNKPDKLTAKEFEEIKKHPTLGFNILQKDKNAATEVCKAAHEHHEKHSGGGYPQSISYKKISTYASLISIIDVFDALTSNRSYKRKIDLHKALGIIFNLKGTSFYPALVDKFIKFLGIYPVGSIVLLSSGEKAIVTEQNSANLLRPKIRIVMDKNNHYQKVIDLDLVNERTEGADKLDISECLSPENCRINISDFLR</sequence>
<dbReference type="InterPro" id="IPR037522">
    <property type="entry name" value="HD_GYP_dom"/>
</dbReference>
<dbReference type="CDD" id="cd00077">
    <property type="entry name" value="HDc"/>
    <property type="match status" value="1"/>
</dbReference>
<dbReference type="STRING" id="573370.DMR_31870"/>
<evidence type="ECO:0000259" key="1">
    <source>
        <dbReference type="PROSITE" id="PS51832"/>
    </source>
</evidence>
<keyword evidence="3" id="KW-1185">Reference proteome</keyword>
<dbReference type="Proteomes" id="UP000009071">
    <property type="component" value="Chromosome"/>
</dbReference>
<dbReference type="PANTHER" id="PTHR43155">
    <property type="entry name" value="CYCLIC DI-GMP PHOSPHODIESTERASE PA4108-RELATED"/>
    <property type="match status" value="1"/>
</dbReference>
<name>C4XJC8_SOLM1</name>
<dbReference type="InterPro" id="IPR003607">
    <property type="entry name" value="HD/PDEase_dom"/>
</dbReference>
<accession>C4XJC8</accession>
<dbReference type="InterPro" id="IPR021812">
    <property type="entry name" value="DUF3391"/>
</dbReference>
<dbReference type="HOGENOM" id="CLU_000445_92_1_7"/>
<dbReference type="NCBIfam" id="TIGR00277">
    <property type="entry name" value="HDIG"/>
    <property type="match status" value="1"/>
</dbReference>
<dbReference type="KEGG" id="dma:DMR_31870"/>
<dbReference type="Pfam" id="PF13487">
    <property type="entry name" value="HD_5"/>
    <property type="match status" value="1"/>
</dbReference>
<dbReference type="PROSITE" id="PS51832">
    <property type="entry name" value="HD_GYP"/>
    <property type="match status" value="1"/>
</dbReference>
<reference evidence="2 3" key="1">
    <citation type="journal article" date="2009" name="Genome Res.">
        <title>Whole genome sequence of Desulfovibrio magneticus strain RS-1 revealed common gene clusters in magnetotactic bacteria.</title>
        <authorList>
            <person name="Nakazawa H."/>
            <person name="Arakaki A."/>
            <person name="Narita-Yamada S."/>
            <person name="Yashiro I."/>
            <person name="Jinno K."/>
            <person name="Aoki N."/>
            <person name="Tsuruyama A."/>
            <person name="Okamura Y."/>
            <person name="Tanikawa S."/>
            <person name="Fujita N."/>
            <person name="Takeyama H."/>
            <person name="Matsunaga T."/>
        </authorList>
    </citation>
    <scope>NUCLEOTIDE SEQUENCE [LARGE SCALE GENOMIC DNA]</scope>
    <source>
        <strain evidence="3">ATCC 700980 / DSM 13731 / RS-1</strain>
    </source>
</reference>
<evidence type="ECO:0000313" key="3">
    <source>
        <dbReference type="Proteomes" id="UP000009071"/>
    </source>
</evidence>
<protein>
    <recommendedName>
        <fullName evidence="1">HD-GYP domain-containing protein</fullName>
    </recommendedName>
</protein>
<dbReference type="RefSeq" id="WP_015861830.1">
    <property type="nucleotide sequence ID" value="NC_012796.1"/>
</dbReference>
<feature type="domain" description="HD-GYP" evidence="1">
    <location>
        <begin position="142"/>
        <end position="338"/>
    </location>
</feature>
<dbReference type="Gene3D" id="1.10.3210.10">
    <property type="entry name" value="Hypothetical protein af1432"/>
    <property type="match status" value="1"/>
</dbReference>
<organism evidence="2 3">
    <name type="scientific">Solidesulfovibrio magneticus (strain ATCC 700980 / DSM 13731 / RS-1)</name>
    <name type="common">Desulfovibrio magneticus</name>
    <dbReference type="NCBI Taxonomy" id="573370"/>
    <lineage>
        <taxon>Bacteria</taxon>
        <taxon>Pseudomonadati</taxon>
        <taxon>Thermodesulfobacteriota</taxon>
        <taxon>Desulfovibrionia</taxon>
        <taxon>Desulfovibrionales</taxon>
        <taxon>Desulfovibrionaceae</taxon>
        <taxon>Solidesulfovibrio</taxon>
    </lineage>
</organism>
<dbReference type="eggNOG" id="COG2206">
    <property type="taxonomic scope" value="Bacteria"/>
</dbReference>
<evidence type="ECO:0000313" key="2">
    <source>
        <dbReference type="EMBL" id="BAH76678.1"/>
    </source>
</evidence>
<dbReference type="PANTHER" id="PTHR43155:SF2">
    <property type="entry name" value="CYCLIC DI-GMP PHOSPHODIESTERASE PA4108"/>
    <property type="match status" value="1"/>
</dbReference>
<dbReference type="AlphaFoldDB" id="C4XJC8"/>